<keyword evidence="3 4" id="KW-0949">S-adenosyl-L-methionine</keyword>
<dbReference type="InterPro" id="IPR029063">
    <property type="entry name" value="SAM-dependent_MTases_sf"/>
</dbReference>
<feature type="binding site" evidence="4">
    <location>
        <position position="595"/>
    </location>
    <ligand>
        <name>S-adenosyl-L-methionine</name>
        <dbReference type="ChEBI" id="CHEBI:59789"/>
    </ligand>
</feature>
<organism evidence="6 7">
    <name type="scientific">Moumouvirus goulette</name>
    <dbReference type="NCBI Taxonomy" id="1247379"/>
    <lineage>
        <taxon>Viruses</taxon>
        <taxon>Varidnaviria</taxon>
        <taxon>Bamfordvirae</taxon>
        <taxon>Nucleocytoviricota</taxon>
        <taxon>Megaviricetes</taxon>
        <taxon>Imitervirales</taxon>
        <taxon>Mimiviridae</taxon>
        <taxon>Megamimivirinae</taxon>
        <taxon>Moumouvirus</taxon>
        <taxon>Moumouvirus goulettemassiliense</taxon>
    </lineage>
</organism>
<feature type="domain" description="Adrift-type SAM-dependent 2'-O-MTase" evidence="5">
    <location>
        <begin position="475"/>
        <end position="684"/>
    </location>
</feature>
<dbReference type="Pfam" id="PF01728">
    <property type="entry name" value="FtsJ"/>
    <property type="match status" value="1"/>
</dbReference>
<dbReference type="InterPro" id="IPR002877">
    <property type="entry name" value="RNA_MeTrfase_FtsJ_dom"/>
</dbReference>
<dbReference type="Proteomes" id="UP000241071">
    <property type="component" value="Segment"/>
</dbReference>
<evidence type="ECO:0000313" key="7">
    <source>
        <dbReference type="Proteomes" id="UP000241071"/>
    </source>
</evidence>
<evidence type="ECO:0000313" key="6">
    <source>
        <dbReference type="EMBL" id="AGF85185.1"/>
    </source>
</evidence>
<dbReference type="EMBL" id="KC008572">
    <property type="protein sequence ID" value="AGF85185.1"/>
    <property type="molecule type" value="Genomic_DNA"/>
</dbReference>
<name>M1NMC0_9VIRU</name>
<evidence type="ECO:0000256" key="4">
    <source>
        <dbReference type="PROSITE-ProRule" id="PRU00946"/>
    </source>
</evidence>
<dbReference type="PANTHER" id="PTHR16121">
    <property type="entry name" value="CAP-SPECIFIC MRNA (NUCLEOSIDE-2'-O-)-METHYLTRANSFERASE 1-RELATED"/>
    <property type="match status" value="1"/>
</dbReference>
<accession>M1NMC0</accession>
<reference evidence="6 7" key="1">
    <citation type="submission" date="2012-10" db="EMBL/GenBank/DDBJ databases">
        <title>Complete genome sequence of Moumouvirus goulette.</title>
        <authorList>
            <person name="Fournous G."/>
            <person name="Bougalmi M."/>
            <person name="Colson P."/>
        </authorList>
    </citation>
    <scope>NUCLEOTIDE SEQUENCE [LARGE SCALE GENOMIC DNA]</scope>
</reference>
<proteinExistence type="predicted"/>
<evidence type="ECO:0000256" key="2">
    <source>
        <dbReference type="ARBA" id="ARBA00022679"/>
    </source>
</evidence>
<dbReference type="GO" id="GO:0032259">
    <property type="term" value="P:methylation"/>
    <property type="evidence" value="ECO:0007669"/>
    <property type="project" value="UniProtKB-KW"/>
</dbReference>
<keyword evidence="2 4" id="KW-0808">Transferase</keyword>
<keyword evidence="7" id="KW-1185">Reference proteome</keyword>
<dbReference type="GO" id="GO:0004483">
    <property type="term" value="F:methyltransferase cap1 activity"/>
    <property type="evidence" value="ECO:0007669"/>
    <property type="project" value="TreeGrafter"/>
</dbReference>
<sequence length="775" mass="93077">MNILLLEKDQLSYDQNIKDVIQIMKKYCNDNTLPKLFMINKYEKIVPLNFWFAEKNYKVYNKNENNQNMRIRYFNNKILTPLVATNEDNLKPIESLLEDLSLYQPYYPESFFSTWEFLSLDFINVEDLLFICNEKRFGSIEAHLLYNEMNDRPFKKYHIWKTENEIFNMDKIIFNVPIIDYLGQTYKIKYIESSEQLEKYDFIYIDNISQLDSVYQWQNEEKDFQAFLFYFLTSLEILKSSGNILIKLNMMSKKYWNIIFELADKYFKEHIFFRSKILNPFNSELFLLLKIYEPKHCYSNIYLNFIKSLYKNKVYEILNIEDQKISNDIFNGYQEICKHWVSNLKLCIKSDYKEQKNYISNWYKKHNLKQICDTNPDFKLNTYSQIFETLNKKYLIKPIHNSDILNNQYYLEIIKSKGLLNYYKRVMDTKPSRIFNNERYEINNQEYYLTWENLTYKLDTYKKIKRSLKNDYDTEMITNAWIKMYEILHQFPKLIPDKKNITTFHLCEAPGAFISATNHYLDKFGKKLNWYGQTLNPKNYNIALDDHYGLISRYPERWIFGDSNKDETGDITHSNVIKYYKSLEILKDIDYMTADAGILCKGNELNDQESILSKVNMGQIVCILSCLPKNKSAVFKTFLPMSEPLTISLMYLLTIKFNSITLFKPMASNSSNSEIYVILEDYKGISEQDLNILYILLDDPKITNKTLLFENISEKFMKSYSSAIKNLIERQINSLNRNYYYYYHLDEINYDVDNIFLDQWFNKYPVLDLKNRLLI</sequence>
<gene>
    <name evidence="6" type="ORF">glt_00376</name>
</gene>
<keyword evidence="1 4" id="KW-0489">Methyltransferase</keyword>
<dbReference type="SUPFAM" id="SSF53335">
    <property type="entry name" value="S-adenosyl-L-methionine-dependent methyltransferases"/>
    <property type="match status" value="1"/>
</dbReference>
<feature type="binding site" evidence="4">
    <location>
        <position position="511"/>
    </location>
    <ligand>
        <name>S-adenosyl-L-methionine</name>
        <dbReference type="ChEBI" id="CHEBI:59789"/>
    </ligand>
</feature>
<evidence type="ECO:0000259" key="5">
    <source>
        <dbReference type="PROSITE" id="PS51614"/>
    </source>
</evidence>
<evidence type="ECO:0000256" key="1">
    <source>
        <dbReference type="ARBA" id="ARBA00022603"/>
    </source>
</evidence>
<comment type="caution">
    <text evidence="4">Lacks conserved residue(s) required for the propagation of feature annotation.</text>
</comment>
<evidence type="ECO:0000256" key="3">
    <source>
        <dbReference type="ARBA" id="ARBA00022691"/>
    </source>
</evidence>
<protein>
    <recommendedName>
        <fullName evidence="5">Adrift-type SAM-dependent 2'-O-MTase domain-containing protein</fullName>
    </recommendedName>
</protein>
<dbReference type="GO" id="GO:0006370">
    <property type="term" value="P:7-methylguanosine mRNA capping"/>
    <property type="evidence" value="ECO:0007669"/>
    <property type="project" value="UniProtKB-ARBA"/>
</dbReference>
<dbReference type="Gene3D" id="3.40.50.12760">
    <property type="match status" value="1"/>
</dbReference>
<feature type="active site" description="Proton acceptor" evidence="4">
    <location>
        <position position="636"/>
    </location>
</feature>
<dbReference type="Gene3D" id="3.40.50.10760">
    <property type="entry name" value="Reovirus core"/>
    <property type="match status" value="1"/>
</dbReference>
<dbReference type="InterPro" id="IPR025807">
    <property type="entry name" value="Adrift-typ_MeTrfase"/>
</dbReference>
<dbReference type="InterPro" id="IPR050851">
    <property type="entry name" value="mRNA_Cap_2O-Ribose_MeTrfase"/>
</dbReference>
<dbReference type="PROSITE" id="PS51614">
    <property type="entry name" value="SAM_MT_ADRIFT"/>
    <property type="match status" value="1"/>
</dbReference>